<evidence type="ECO:0000313" key="4">
    <source>
        <dbReference type="Proteomes" id="UP001279734"/>
    </source>
</evidence>
<dbReference type="EMBL" id="BSYO01000037">
    <property type="protein sequence ID" value="GMH29891.1"/>
    <property type="molecule type" value="Genomic_DNA"/>
</dbReference>
<keyword evidence="4" id="KW-1185">Reference proteome</keyword>
<name>A0AAD3TIP6_NEPGR</name>
<accession>A0AAD3TIP6</accession>
<evidence type="ECO:0000313" key="3">
    <source>
        <dbReference type="EMBL" id="GMH29891.1"/>
    </source>
</evidence>
<dbReference type="Proteomes" id="UP001279734">
    <property type="component" value="Unassembled WGS sequence"/>
</dbReference>
<keyword evidence="1" id="KW-0472">Membrane</keyword>
<proteinExistence type="predicted"/>
<evidence type="ECO:0000256" key="2">
    <source>
        <dbReference type="SAM" id="SignalP"/>
    </source>
</evidence>
<feature type="chain" id="PRO_5042083784" description="Secreted protein" evidence="2">
    <location>
        <begin position="20"/>
        <end position="67"/>
    </location>
</feature>
<dbReference type="AlphaFoldDB" id="A0AAD3TIP6"/>
<comment type="caution">
    <text evidence="3">The sequence shown here is derived from an EMBL/GenBank/DDBJ whole genome shotgun (WGS) entry which is preliminary data.</text>
</comment>
<feature type="transmembrane region" description="Helical" evidence="1">
    <location>
        <begin position="40"/>
        <end position="59"/>
    </location>
</feature>
<sequence length="67" mass="7164">MWKTAAVAWFPCWCNITAGCSLHSGCCPTAGGPFFFFARWHGFFGTLGGGLAGAGGFMMRPLDRSLE</sequence>
<keyword evidence="1" id="KW-0812">Transmembrane</keyword>
<organism evidence="3 4">
    <name type="scientific">Nepenthes gracilis</name>
    <name type="common">Slender pitcher plant</name>
    <dbReference type="NCBI Taxonomy" id="150966"/>
    <lineage>
        <taxon>Eukaryota</taxon>
        <taxon>Viridiplantae</taxon>
        <taxon>Streptophyta</taxon>
        <taxon>Embryophyta</taxon>
        <taxon>Tracheophyta</taxon>
        <taxon>Spermatophyta</taxon>
        <taxon>Magnoliopsida</taxon>
        <taxon>eudicotyledons</taxon>
        <taxon>Gunneridae</taxon>
        <taxon>Pentapetalae</taxon>
        <taxon>Caryophyllales</taxon>
        <taxon>Nepenthaceae</taxon>
        <taxon>Nepenthes</taxon>
    </lineage>
</organism>
<keyword evidence="1" id="KW-1133">Transmembrane helix</keyword>
<evidence type="ECO:0000256" key="1">
    <source>
        <dbReference type="SAM" id="Phobius"/>
    </source>
</evidence>
<protein>
    <recommendedName>
        <fullName evidence="5">Secreted protein</fullName>
    </recommendedName>
</protein>
<gene>
    <name evidence="3" type="ORF">Nepgr_031734</name>
</gene>
<keyword evidence="2" id="KW-0732">Signal</keyword>
<dbReference type="PROSITE" id="PS51257">
    <property type="entry name" value="PROKAR_LIPOPROTEIN"/>
    <property type="match status" value="1"/>
</dbReference>
<feature type="signal peptide" evidence="2">
    <location>
        <begin position="1"/>
        <end position="19"/>
    </location>
</feature>
<reference evidence="3" key="1">
    <citation type="submission" date="2023-05" db="EMBL/GenBank/DDBJ databases">
        <title>Nepenthes gracilis genome sequencing.</title>
        <authorList>
            <person name="Fukushima K."/>
        </authorList>
    </citation>
    <scope>NUCLEOTIDE SEQUENCE</scope>
    <source>
        <strain evidence="3">SING2019-196</strain>
    </source>
</reference>
<evidence type="ECO:0008006" key="5">
    <source>
        <dbReference type="Google" id="ProtNLM"/>
    </source>
</evidence>